<evidence type="ECO:0000313" key="2">
    <source>
        <dbReference type="Proteomes" id="UP001066455"/>
    </source>
</evidence>
<sequence length="180" mass="21815">MNKDIQFLKELQEELKTQDTDCQAAPRFWALMDYRWRETTEGEHERVSIYSSDAGECYELNEYVENILEDEYNIYTEEMLEELREIYELDDESEMLEWIDENDNDDTFPIFEIEESFIVPNTMFLTKKEAKEHIKQNQHHYTKKVHTYAMTAWRAPKVQRLLTILETFDWDFIEKEGAVK</sequence>
<protein>
    <submittedName>
        <fullName evidence="1">Uncharacterized protein</fullName>
    </submittedName>
</protein>
<reference evidence="1" key="1">
    <citation type="submission" date="2022-02" db="EMBL/GenBank/DDBJ databases">
        <title>Crop Bioprotection Bacillus Genome Sequencing.</title>
        <authorList>
            <person name="Dunlap C."/>
        </authorList>
    </citation>
    <scope>NUCLEOTIDE SEQUENCE</scope>
    <source>
        <strain evidence="1">T20C14</strain>
    </source>
</reference>
<comment type="caution">
    <text evidence="1">The sequence shown here is derived from an EMBL/GenBank/DDBJ whole genome shotgun (WGS) entry which is preliminary data.</text>
</comment>
<name>A0AA90ESP1_9BACI</name>
<evidence type="ECO:0000313" key="1">
    <source>
        <dbReference type="EMBL" id="MCY9280811.1"/>
    </source>
</evidence>
<accession>A0AA90ESP1</accession>
<organism evidence="1 2">
    <name type="scientific">Bacillus haynesii</name>
    <dbReference type="NCBI Taxonomy" id="1925021"/>
    <lineage>
        <taxon>Bacteria</taxon>
        <taxon>Bacillati</taxon>
        <taxon>Bacillota</taxon>
        <taxon>Bacilli</taxon>
        <taxon>Bacillales</taxon>
        <taxon>Bacillaceae</taxon>
        <taxon>Bacillus</taxon>
    </lineage>
</organism>
<proteinExistence type="predicted"/>
<gene>
    <name evidence="1" type="ORF">MOE73_12120</name>
</gene>
<dbReference type="Proteomes" id="UP001066455">
    <property type="component" value="Unassembled WGS sequence"/>
</dbReference>
<dbReference type="RefSeq" id="WP_268305398.1">
    <property type="nucleotide sequence ID" value="NZ_JALAXI010000010.1"/>
</dbReference>
<dbReference type="AlphaFoldDB" id="A0AA90ESP1"/>
<dbReference type="EMBL" id="JALAXI010000010">
    <property type="protein sequence ID" value="MCY9280811.1"/>
    <property type="molecule type" value="Genomic_DNA"/>
</dbReference>